<dbReference type="InterPro" id="IPR044894">
    <property type="entry name" value="TubC_N_sf"/>
</dbReference>
<gene>
    <name evidence="2" type="ORF">GKO48_03455</name>
</gene>
<evidence type="ECO:0000313" key="3">
    <source>
        <dbReference type="Proteomes" id="UP001219901"/>
    </source>
</evidence>
<dbReference type="Gene3D" id="1.10.10.1830">
    <property type="entry name" value="Non-ribosomal peptide synthase, adenylation domain"/>
    <property type="match status" value="1"/>
</dbReference>
<dbReference type="Pfam" id="PF18563">
    <property type="entry name" value="TubC_N"/>
    <property type="match status" value="1"/>
</dbReference>
<protein>
    <recommendedName>
        <fullName evidence="1">TubC N-terminal docking domain-containing protein</fullName>
    </recommendedName>
</protein>
<accession>A0AAJ5ZCE2</accession>
<name>A0AAJ5ZCE2_9CHLR</name>
<keyword evidence="3" id="KW-1185">Reference proteome</keyword>
<evidence type="ECO:0000313" key="2">
    <source>
        <dbReference type="EMBL" id="WFG38698.1"/>
    </source>
</evidence>
<dbReference type="AlphaFoldDB" id="A0AAJ5ZCE2"/>
<dbReference type="RefSeq" id="WP_342827172.1">
    <property type="nucleotide sequence ID" value="NZ_CP046147.1"/>
</dbReference>
<proteinExistence type="predicted"/>
<evidence type="ECO:0000259" key="1">
    <source>
        <dbReference type="Pfam" id="PF18563"/>
    </source>
</evidence>
<dbReference type="Proteomes" id="UP001219901">
    <property type="component" value="Chromosome"/>
</dbReference>
<feature type="domain" description="TubC N-terminal docking" evidence="1">
    <location>
        <begin position="3"/>
        <end position="50"/>
    </location>
</feature>
<reference evidence="3" key="2">
    <citation type="submission" date="2023-06" db="EMBL/GenBank/DDBJ databases">
        <title>Pangenomics reveal diversification of enzyme families and niche specialization in globally abundant SAR202 bacteria.</title>
        <authorList>
            <person name="Saw J.H.W."/>
        </authorList>
    </citation>
    <scope>NUCLEOTIDE SEQUENCE [LARGE SCALE GENOMIC DNA]</scope>
    <source>
        <strain evidence="3">JH1073</strain>
    </source>
</reference>
<sequence>MTVTQLLSRLSDQGISVSLVGMDLRFRGPTEVITPGLKEELRQRKTELVESLIPKRDGTPLQRLAYEVRDKKLISEHRTKAVELQTFLSDHVDEHMNTEPFGLPEWISAIEEFNVVERGHLREVFHYTGCIHDSGRCPDDAQVVCTTCEDHTQPYD</sequence>
<organism evidence="2 3">
    <name type="scientific">Candidatus Lucifugimonas marina</name>
    <dbReference type="NCBI Taxonomy" id="3038979"/>
    <lineage>
        <taxon>Bacteria</taxon>
        <taxon>Bacillati</taxon>
        <taxon>Chloroflexota</taxon>
        <taxon>Dehalococcoidia</taxon>
        <taxon>SAR202 cluster</taxon>
        <taxon>Candidatus Lucifugimonadales</taxon>
        <taxon>Candidatus Lucifugimonadaceae</taxon>
        <taxon>Candidatus Lucifugimonas</taxon>
    </lineage>
</organism>
<reference evidence="2 3" key="1">
    <citation type="submission" date="2019-11" db="EMBL/GenBank/DDBJ databases">
        <authorList>
            <person name="Cho J.-C."/>
        </authorList>
    </citation>
    <scope>NUCLEOTIDE SEQUENCE [LARGE SCALE GENOMIC DNA]</scope>
    <source>
        <strain evidence="2 3">JH1073</strain>
    </source>
</reference>
<dbReference type="EMBL" id="CP046147">
    <property type="protein sequence ID" value="WFG38698.1"/>
    <property type="molecule type" value="Genomic_DNA"/>
</dbReference>
<dbReference type="InterPro" id="IPR041464">
    <property type="entry name" value="TubC_N"/>
</dbReference>